<evidence type="ECO:0000259" key="2">
    <source>
        <dbReference type="Pfam" id="PF07853"/>
    </source>
</evidence>
<feature type="domain" description="DUF5808" evidence="3">
    <location>
        <begin position="327"/>
        <end position="352"/>
    </location>
</feature>
<accession>A0ABW4VW28</accession>
<feature type="transmembrane region" description="Helical" evidence="1">
    <location>
        <begin position="238"/>
        <end position="262"/>
    </location>
</feature>
<dbReference type="PIRSF" id="PIRSF032908">
    <property type="entry name" value="UCP032908"/>
    <property type="match status" value="1"/>
</dbReference>
<dbReference type="InterPro" id="IPR012867">
    <property type="entry name" value="DUF1648"/>
</dbReference>
<feature type="transmembrane region" description="Helical" evidence="1">
    <location>
        <begin position="192"/>
        <end position="212"/>
    </location>
</feature>
<feature type="transmembrane region" description="Helical" evidence="1">
    <location>
        <begin position="54"/>
        <end position="78"/>
    </location>
</feature>
<dbReference type="EMBL" id="JBHUHQ010000007">
    <property type="protein sequence ID" value="MFD2043388.1"/>
    <property type="molecule type" value="Genomic_DNA"/>
</dbReference>
<proteinExistence type="predicted"/>
<gene>
    <name evidence="4" type="ORF">ACFSJF_03755</name>
</gene>
<keyword evidence="1" id="KW-0472">Membrane</keyword>
<evidence type="ECO:0000313" key="4">
    <source>
        <dbReference type="EMBL" id="MFD2043388.1"/>
    </source>
</evidence>
<feature type="domain" description="DUF1648" evidence="2">
    <location>
        <begin position="151"/>
        <end position="198"/>
    </location>
</feature>
<dbReference type="InterPro" id="IPR043831">
    <property type="entry name" value="DUF5808"/>
</dbReference>
<keyword evidence="5" id="KW-1185">Reference proteome</keyword>
<feature type="transmembrane region" description="Helical" evidence="1">
    <location>
        <begin position="268"/>
        <end position="289"/>
    </location>
</feature>
<dbReference type="Pfam" id="PF07853">
    <property type="entry name" value="DUF1648"/>
    <property type="match status" value="1"/>
</dbReference>
<evidence type="ECO:0000256" key="1">
    <source>
        <dbReference type="SAM" id="Phobius"/>
    </source>
</evidence>
<reference evidence="5" key="1">
    <citation type="journal article" date="2019" name="Int. J. Syst. Evol. Microbiol.">
        <title>The Global Catalogue of Microorganisms (GCM) 10K type strain sequencing project: providing services to taxonomists for standard genome sequencing and annotation.</title>
        <authorList>
            <consortium name="The Broad Institute Genomics Platform"/>
            <consortium name="The Broad Institute Genome Sequencing Center for Infectious Disease"/>
            <person name="Wu L."/>
            <person name="Ma J."/>
        </authorList>
    </citation>
    <scope>NUCLEOTIDE SEQUENCE [LARGE SCALE GENOMIC DNA]</scope>
    <source>
        <strain evidence="5">R28</strain>
    </source>
</reference>
<dbReference type="Pfam" id="PF19124">
    <property type="entry name" value="DUF5808"/>
    <property type="match status" value="1"/>
</dbReference>
<sequence length="371" mass="42932">MDNTVFFLLLLILLPVFISTMFIPYWTRKTESFGVSIPETYYYSTNLKQMRKKYVLQTGVLGLFIIAFLVFIATFFQLNEEGVSIYFGGLTFGYIILTFLIYLHFHQKMKELKENNGEKWAQKSQLVVIDTGFRNQKLTYSNFWFTISFFIAIFTMVITMQNYQQIPLEIPMKYNFAGDVTNFTEKSYRSVLILPIMQVYLTLLFILINIIISKAKQQVSVENPKESMQKNVTFRRRWSAFIIITGIALTAMFSMIQLSLIYPINPQLMTIVPLAFSLFVTIGAIVLSFTTGQGGSRVVSKEAFGKENIIDRDDDKYWKLGMFYFNKNDPALFLEKRFGVGWTNNWAHPLSWFIIIGIILLAAGIPFLLSL</sequence>
<keyword evidence="1" id="KW-0812">Transmembrane</keyword>
<feature type="transmembrane region" description="Helical" evidence="1">
    <location>
        <begin position="84"/>
        <end position="105"/>
    </location>
</feature>
<dbReference type="Proteomes" id="UP001597383">
    <property type="component" value="Unassembled WGS sequence"/>
</dbReference>
<dbReference type="PANTHER" id="PTHR37810:SF9">
    <property type="entry name" value="MEMBRANE PROTEIN"/>
    <property type="match status" value="1"/>
</dbReference>
<feature type="transmembrane region" description="Helical" evidence="1">
    <location>
        <begin position="143"/>
        <end position="163"/>
    </location>
</feature>
<feature type="transmembrane region" description="Helical" evidence="1">
    <location>
        <begin position="6"/>
        <end position="26"/>
    </location>
</feature>
<keyword evidence="1" id="KW-1133">Transmembrane helix</keyword>
<comment type="caution">
    <text evidence="4">The sequence shown here is derived from an EMBL/GenBank/DDBJ whole genome shotgun (WGS) entry which is preliminary data.</text>
</comment>
<evidence type="ECO:0000313" key="5">
    <source>
        <dbReference type="Proteomes" id="UP001597383"/>
    </source>
</evidence>
<name>A0ABW4VW28_9BACI</name>
<feature type="transmembrane region" description="Helical" evidence="1">
    <location>
        <begin position="350"/>
        <end position="369"/>
    </location>
</feature>
<dbReference type="RefSeq" id="WP_377555116.1">
    <property type="nucleotide sequence ID" value="NZ_JBHUHQ010000007.1"/>
</dbReference>
<evidence type="ECO:0000259" key="3">
    <source>
        <dbReference type="Pfam" id="PF19124"/>
    </source>
</evidence>
<protein>
    <submittedName>
        <fullName evidence="4">DUF1648 domain-containing protein</fullName>
    </submittedName>
</protein>
<dbReference type="PANTHER" id="PTHR37810">
    <property type="entry name" value="IMMUNITY PROTEIN SDPI"/>
    <property type="match status" value="1"/>
</dbReference>
<organism evidence="4 5">
    <name type="scientific">Ornithinibacillus salinisoli</name>
    <dbReference type="NCBI Taxonomy" id="1848459"/>
    <lineage>
        <taxon>Bacteria</taxon>
        <taxon>Bacillati</taxon>
        <taxon>Bacillota</taxon>
        <taxon>Bacilli</taxon>
        <taxon>Bacillales</taxon>
        <taxon>Bacillaceae</taxon>
        <taxon>Ornithinibacillus</taxon>
    </lineage>
</organism>
<dbReference type="InterPro" id="IPR014574">
    <property type="entry name" value="UCP032908"/>
</dbReference>